<gene>
    <name evidence="1" type="ORF">O6H91_19G042100</name>
</gene>
<reference evidence="2" key="1">
    <citation type="journal article" date="2024" name="Proc. Natl. Acad. Sci. U.S.A.">
        <title>Extraordinary preservation of gene collinearity over three hundred million years revealed in homosporous lycophytes.</title>
        <authorList>
            <person name="Li C."/>
            <person name="Wickell D."/>
            <person name="Kuo L.Y."/>
            <person name="Chen X."/>
            <person name="Nie B."/>
            <person name="Liao X."/>
            <person name="Peng D."/>
            <person name="Ji J."/>
            <person name="Jenkins J."/>
            <person name="Williams M."/>
            <person name="Shu S."/>
            <person name="Plott C."/>
            <person name="Barry K."/>
            <person name="Rajasekar S."/>
            <person name="Grimwood J."/>
            <person name="Han X."/>
            <person name="Sun S."/>
            <person name="Hou Z."/>
            <person name="He W."/>
            <person name="Dai G."/>
            <person name="Sun C."/>
            <person name="Schmutz J."/>
            <person name="Leebens-Mack J.H."/>
            <person name="Li F.W."/>
            <person name="Wang L."/>
        </authorList>
    </citation>
    <scope>NUCLEOTIDE SEQUENCE [LARGE SCALE GENOMIC DNA]</scope>
    <source>
        <strain evidence="2">cv. PW_Plant_1</strain>
    </source>
</reference>
<accession>A0ACC2AUQ6</accession>
<protein>
    <submittedName>
        <fullName evidence="1">Uncharacterized protein</fullName>
    </submittedName>
</protein>
<name>A0ACC2AUQ6_DIPCM</name>
<comment type="caution">
    <text evidence="1">The sequence shown here is derived from an EMBL/GenBank/DDBJ whole genome shotgun (WGS) entry which is preliminary data.</text>
</comment>
<sequence length="459" mass="49169">MQHCPSIDRSRAGENVCYDGENVIGALAAEDRSDLEHRAQDRSDLQLPGQQGIFHLQLAVGRQIEKMAVTFTGKLCFSEAASPLSHKPLPSLPKSFQFSKVSFAPSAKSTTKIWQDRNGACKARSYFRPSLQMSVSVDTEEVVSDTLFADYKATSAFLFPGQGAQALGMGKEAFSLPAATALFEKAKEILGYDLLEICIEGPKEKLDSTVISQPAIYVASLAAVELLRNREGGQAVIDSIDVTCGLSLGEYTALAFAGAFSFEDGLKLVKLRGEAMQAAADATPSAMTSVIGLNADKVQELCDVANQEVSEEERVQIANFLCPGNYAVSGGVKGVQVVEEKAKSFKARMTVRLAVAGAFHTRFMSPAVSKLEAALAKTQISTPRIPVISNVDAQPHSSPQVIKDILAKQVTSPVQWETTLKTLFGKGLKSSYELGPGKVIAGIIKRIDKNAPPVVNIGI</sequence>
<keyword evidence="2" id="KW-1185">Reference proteome</keyword>
<evidence type="ECO:0000313" key="2">
    <source>
        <dbReference type="Proteomes" id="UP001162992"/>
    </source>
</evidence>
<proteinExistence type="predicted"/>
<evidence type="ECO:0000313" key="1">
    <source>
        <dbReference type="EMBL" id="KAJ7521189.1"/>
    </source>
</evidence>
<dbReference type="Proteomes" id="UP001162992">
    <property type="component" value="Chromosome 19"/>
</dbReference>
<organism evidence="1 2">
    <name type="scientific">Diphasiastrum complanatum</name>
    <name type="common">Issler's clubmoss</name>
    <name type="synonym">Lycopodium complanatum</name>
    <dbReference type="NCBI Taxonomy" id="34168"/>
    <lineage>
        <taxon>Eukaryota</taxon>
        <taxon>Viridiplantae</taxon>
        <taxon>Streptophyta</taxon>
        <taxon>Embryophyta</taxon>
        <taxon>Tracheophyta</taxon>
        <taxon>Lycopodiopsida</taxon>
        <taxon>Lycopodiales</taxon>
        <taxon>Lycopodiaceae</taxon>
        <taxon>Lycopodioideae</taxon>
        <taxon>Diphasiastrum</taxon>
    </lineage>
</organism>
<dbReference type="EMBL" id="CM055110">
    <property type="protein sequence ID" value="KAJ7521189.1"/>
    <property type="molecule type" value="Genomic_DNA"/>
</dbReference>